<protein>
    <recommendedName>
        <fullName evidence="5">Dockerin domain-containing protein</fullName>
    </recommendedName>
</protein>
<feature type="compositionally biased region" description="Basic and acidic residues" evidence="1">
    <location>
        <begin position="84"/>
        <end position="98"/>
    </location>
</feature>
<dbReference type="Gene3D" id="2.60.120.260">
    <property type="entry name" value="Galactose-binding domain-like"/>
    <property type="match status" value="1"/>
</dbReference>
<dbReference type="PROSITE" id="PS00448">
    <property type="entry name" value="CLOS_CELLULOSOME_RPT"/>
    <property type="match status" value="1"/>
</dbReference>
<accession>A0A383R8C3</accession>
<dbReference type="Gene3D" id="2.60.40.680">
    <property type="match status" value="1"/>
</dbReference>
<organism evidence="3 4">
    <name type="scientific">Paenibacillus alvei</name>
    <name type="common">Bacillus alvei</name>
    <dbReference type="NCBI Taxonomy" id="44250"/>
    <lineage>
        <taxon>Bacteria</taxon>
        <taxon>Bacillati</taxon>
        <taxon>Bacillota</taxon>
        <taxon>Bacilli</taxon>
        <taxon>Bacillales</taxon>
        <taxon>Paenibacillaceae</taxon>
        <taxon>Paenibacillus</taxon>
    </lineage>
</organism>
<keyword evidence="2" id="KW-0732">Signal</keyword>
<dbReference type="PROSITE" id="PS00018">
    <property type="entry name" value="EF_HAND_1"/>
    <property type="match status" value="2"/>
</dbReference>
<dbReference type="SUPFAM" id="SSF63446">
    <property type="entry name" value="Type I dockerin domain"/>
    <property type="match status" value="1"/>
</dbReference>
<dbReference type="RefSeq" id="WP_138185469.1">
    <property type="nucleotide sequence ID" value="NZ_LS992241.1"/>
</dbReference>
<evidence type="ECO:0008006" key="5">
    <source>
        <dbReference type="Google" id="ProtNLM"/>
    </source>
</evidence>
<dbReference type="AlphaFoldDB" id="A0A383R8C3"/>
<dbReference type="InterPro" id="IPR018247">
    <property type="entry name" value="EF_Hand_1_Ca_BS"/>
</dbReference>
<dbReference type="Proteomes" id="UP000304148">
    <property type="component" value="Chromosome"/>
</dbReference>
<sequence>MLNSGLKKAWRMGRIAALAFLIALQPLMFVPGTAEASGASKDAISTEQGGDPAEQPIGEPADGPTDGSGLDNGEAGEGSVDVPSDGKEGDPADGKVEQAQEDPVDDSLIPDGEEQNPLLDSTAGELTAQEIHHMKPLFNNGFEETLNADGTIPGWSMFFAPNEGTSHEITQDMRYYGTSSLKLVDKSNTLPIYVQSDPRHVTPGYTYNGSAMMYIAPNAGNAAGASLVLRFYDAAGKQVNTDKDGENIVHLRTVGSWTRVTVTGIAPSNAVNARLAASISNYFTAESGAFYDDFTLTSPQVEKAPGTLHLQMPTGISGNQQLEAKIMLSRGQDVQKAFGSLRYDPTVLEVVYAAVASDFHTGGEAKLDWSHEAGVLKFEVSKTAGSSVSDDKQIVHVTFKVLGEPDRVDVTLLTGSGVQDSEGVQNNKIYIGTSDERASTQIRRATLDVNGDGKIDLFDVMAVAKMVGQTATGDNWKYDINNDGRIDQADVEALTNAILSKLLN</sequence>
<proteinExistence type="predicted"/>
<name>A0A383R8C3_PAEAL</name>
<dbReference type="GO" id="GO:0000272">
    <property type="term" value="P:polysaccharide catabolic process"/>
    <property type="evidence" value="ECO:0007669"/>
    <property type="project" value="InterPro"/>
</dbReference>
<reference evidence="4" key="1">
    <citation type="submission" date="2018-08" db="EMBL/GenBank/DDBJ databases">
        <authorList>
            <person name="Chevrot R."/>
        </authorList>
    </citation>
    <scope>NUCLEOTIDE SEQUENCE [LARGE SCALE GENOMIC DNA]</scope>
</reference>
<dbReference type="InterPro" id="IPR002105">
    <property type="entry name" value="Dockerin_1_rpt"/>
</dbReference>
<feature type="chain" id="PRO_5017029225" description="Dockerin domain-containing protein" evidence="2">
    <location>
        <begin position="37"/>
        <end position="504"/>
    </location>
</feature>
<dbReference type="GO" id="GO:0030246">
    <property type="term" value="F:carbohydrate binding"/>
    <property type="evidence" value="ECO:0007669"/>
    <property type="project" value="InterPro"/>
</dbReference>
<dbReference type="Pfam" id="PF00404">
    <property type="entry name" value="Dockerin_1"/>
    <property type="match status" value="1"/>
</dbReference>
<dbReference type="Gene3D" id="1.10.1330.10">
    <property type="entry name" value="Dockerin domain"/>
    <property type="match status" value="1"/>
</dbReference>
<dbReference type="GO" id="GO:0004553">
    <property type="term" value="F:hydrolase activity, hydrolyzing O-glycosyl compounds"/>
    <property type="evidence" value="ECO:0007669"/>
    <property type="project" value="InterPro"/>
</dbReference>
<dbReference type="SUPFAM" id="SSF49384">
    <property type="entry name" value="Carbohydrate-binding domain"/>
    <property type="match status" value="1"/>
</dbReference>
<dbReference type="InterPro" id="IPR008965">
    <property type="entry name" value="CBM2/CBM3_carb-bd_dom_sf"/>
</dbReference>
<evidence type="ECO:0000313" key="3">
    <source>
        <dbReference type="EMBL" id="SYX83355.1"/>
    </source>
</evidence>
<dbReference type="CDD" id="cd14254">
    <property type="entry name" value="Dockerin_II"/>
    <property type="match status" value="1"/>
</dbReference>
<dbReference type="InterPro" id="IPR036439">
    <property type="entry name" value="Dockerin_dom_sf"/>
</dbReference>
<evidence type="ECO:0000256" key="2">
    <source>
        <dbReference type="SAM" id="SignalP"/>
    </source>
</evidence>
<dbReference type="EMBL" id="LS992241">
    <property type="protein sequence ID" value="SYX83355.1"/>
    <property type="molecule type" value="Genomic_DNA"/>
</dbReference>
<gene>
    <name evidence="3" type="ORF">PBLR_11777</name>
</gene>
<evidence type="ECO:0000256" key="1">
    <source>
        <dbReference type="SAM" id="MobiDB-lite"/>
    </source>
</evidence>
<feature type="region of interest" description="Disordered" evidence="1">
    <location>
        <begin position="39"/>
        <end position="119"/>
    </location>
</feature>
<evidence type="ECO:0000313" key="4">
    <source>
        <dbReference type="Proteomes" id="UP000304148"/>
    </source>
</evidence>
<feature type="signal peptide" evidence="2">
    <location>
        <begin position="1"/>
        <end position="36"/>
    </location>
</feature>